<evidence type="ECO:0000313" key="1">
    <source>
        <dbReference type="EMBL" id="GAA1746446.1"/>
    </source>
</evidence>
<organism evidence="1 2">
    <name type="scientific">Luedemannella helvata</name>
    <dbReference type="NCBI Taxonomy" id="349315"/>
    <lineage>
        <taxon>Bacteria</taxon>
        <taxon>Bacillati</taxon>
        <taxon>Actinomycetota</taxon>
        <taxon>Actinomycetes</taxon>
        <taxon>Micromonosporales</taxon>
        <taxon>Micromonosporaceae</taxon>
        <taxon>Luedemannella</taxon>
    </lineage>
</organism>
<protein>
    <submittedName>
        <fullName evidence="1">Uncharacterized protein</fullName>
    </submittedName>
</protein>
<reference evidence="2" key="1">
    <citation type="journal article" date="2019" name="Int. J. Syst. Evol. Microbiol.">
        <title>The Global Catalogue of Microorganisms (GCM) 10K type strain sequencing project: providing services to taxonomists for standard genome sequencing and annotation.</title>
        <authorList>
            <consortium name="The Broad Institute Genomics Platform"/>
            <consortium name="The Broad Institute Genome Sequencing Center for Infectious Disease"/>
            <person name="Wu L."/>
            <person name="Ma J."/>
        </authorList>
    </citation>
    <scope>NUCLEOTIDE SEQUENCE [LARGE SCALE GENOMIC DNA]</scope>
    <source>
        <strain evidence="2">JCM 13249</strain>
    </source>
</reference>
<proteinExistence type="predicted"/>
<comment type="caution">
    <text evidence="1">The sequence shown here is derived from an EMBL/GenBank/DDBJ whole genome shotgun (WGS) entry which is preliminary data.</text>
</comment>
<accession>A0ABP4W3I3</accession>
<dbReference type="EMBL" id="BAAALS010000006">
    <property type="protein sequence ID" value="GAA1746446.1"/>
    <property type="molecule type" value="Genomic_DNA"/>
</dbReference>
<dbReference type="Proteomes" id="UP001500655">
    <property type="component" value="Unassembled WGS sequence"/>
</dbReference>
<gene>
    <name evidence="1" type="ORF">GCM10009681_16990</name>
</gene>
<name>A0ABP4W3I3_9ACTN</name>
<sequence length="76" mass="8390">MKPTSITVAPLATEPFHDALRTVTVFADCENVPFQPCETTWLPGKSNVRAQLDQASPTFWMLKLPVKPVGHSARLV</sequence>
<keyword evidence="2" id="KW-1185">Reference proteome</keyword>
<evidence type="ECO:0000313" key="2">
    <source>
        <dbReference type="Proteomes" id="UP001500655"/>
    </source>
</evidence>